<reference evidence="1" key="1">
    <citation type="submission" date="2021-02" db="EMBL/GenBank/DDBJ databases">
        <authorList>
            <person name="Steward A R."/>
        </authorList>
    </citation>
    <scope>NUCLEOTIDE SEQUENCE</scope>
</reference>
<evidence type="ECO:0000313" key="2">
    <source>
        <dbReference type="Proteomes" id="UP000663880"/>
    </source>
</evidence>
<keyword evidence="2" id="KW-1185">Reference proteome</keyword>
<organism evidence="1 2">
    <name type="scientific">Pieris macdunnoughi</name>
    <dbReference type="NCBI Taxonomy" id="345717"/>
    <lineage>
        <taxon>Eukaryota</taxon>
        <taxon>Metazoa</taxon>
        <taxon>Ecdysozoa</taxon>
        <taxon>Arthropoda</taxon>
        <taxon>Hexapoda</taxon>
        <taxon>Insecta</taxon>
        <taxon>Pterygota</taxon>
        <taxon>Neoptera</taxon>
        <taxon>Endopterygota</taxon>
        <taxon>Lepidoptera</taxon>
        <taxon>Glossata</taxon>
        <taxon>Ditrysia</taxon>
        <taxon>Papilionoidea</taxon>
        <taxon>Pieridae</taxon>
        <taxon>Pierinae</taxon>
        <taxon>Pieris</taxon>
    </lineage>
</organism>
<dbReference type="Proteomes" id="UP000663880">
    <property type="component" value="Unassembled WGS sequence"/>
</dbReference>
<proteinExistence type="predicted"/>
<sequence>MRSFRPTADEYSKRRPINRPIREKADLSCALASIHRIIHIVRQCGLGSCRCYKLVLSRPSVLFRPVVEPDTVMVMASGGGGMVQSPPDMLHHHNIMDTSSHVEMMPSK</sequence>
<name>A0A821Y714_9NEOP</name>
<evidence type="ECO:0000313" key="1">
    <source>
        <dbReference type="EMBL" id="CAF4956669.1"/>
    </source>
</evidence>
<protein>
    <submittedName>
        <fullName evidence="1">Uncharacterized protein</fullName>
    </submittedName>
</protein>
<accession>A0A821Y714</accession>
<dbReference type="OrthoDB" id="7102527at2759"/>
<comment type="caution">
    <text evidence="1">The sequence shown here is derived from an EMBL/GenBank/DDBJ whole genome shotgun (WGS) entry which is preliminary data.</text>
</comment>
<gene>
    <name evidence="1" type="ORF">PMACD_LOCUS16290</name>
</gene>
<dbReference type="AlphaFoldDB" id="A0A821Y714"/>
<dbReference type="EMBL" id="CAJOBZ010000080">
    <property type="protein sequence ID" value="CAF4956669.1"/>
    <property type="molecule type" value="Genomic_DNA"/>
</dbReference>